<proteinExistence type="predicted"/>
<evidence type="ECO:0000313" key="3">
    <source>
        <dbReference type="Proteomes" id="UP000194873"/>
    </source>
</evidence>
<evidence type="ECO:0000256" key="1">
    <source>
        <dbReference type="SAM" id="Phobius"/>
    </source>
</evidence>
<organism evidence="2 3">
    <name type="scientific">Hymenobacter crusticola</name>
    <dbReference type="NCBI Taxonomy" id="1770526"/>
    <lineage>
        <taxon>Bacteria</taxon>
        <taxon>Pseudomonadati</taxon>
        <taxon>Bacteroidota</taxon>
        <taxon>Cytophagia</taxon>
        <taxon>Cytophagales</taxon>
        <taxon>Hymenobacteraceae</taxon>
        <taxon>Hymenobacter</taxon>
    </lineage>
</organism>
<keyword evidence="1" id="KW-0812">Transmembrane</keyword>
<dbReference type="AlphaFoldDB" id="A0A243WAN5"/>
<gene>
    <name evidence="2" type="ORF">BXP70_21880</name>
</gene>
<keyword evidence="1" id="KW-1133">Transmembrane helix</keyword>
<dbReference type="EMBL" id="MTSE01000016">
    <property type="protein sequence ID" value="OUJ71409.1"/>
    <property type="molecule type" value="Genomic_DNA"/>
</dbReference>
<sequence length="70" mass="8327">MHLGSQQLFSAQLAFLLRFVLLLHALFSGMYFPYVWQFTAEDATRTLRYLNLCFQGRSTLLRSYQKAWPY</sequence>
<feature type="transmembrane region" description="Helical" evidence="1">
    <location>
        <begin position="15"/>
        <end position="36"/>
    </location>
</feature>
<dbReference type="Proteomes" id="UP000194873">
    <property type="component" value="Unassembled WGS sequence"/>
</dbReference>
<protein>
    <submittedName>
        <fullName evidence="2">Uncharacterized protein</fullName>
    </submittedName>
</protein>
<evidence type="ECO:0000313" key="2">
    <source>
        <dbReference type="EMBL" id="OUJ71409.1"/>
    </source>
</evidence>
<keyword evidence="1" id="KW-0472">Membrane</keyword>
<name>A0A243WAN5_9BACT</name>
<reference evidence="2 3" key="1">
    <citation type="submission" date="2017-01" db="EMBL/GenBank/DDBJ databases">
        <title>A new Hymenobacter.</title>
        <authorList>
            <person name="Liang Y."/>
            <person name="Feng F."/>
        </authorList>
    </citation>
    <scope>NUCLEOTIDE SEQUENCE [LARGE SCALE GENOMIC DNA]</scope>
    <source>
        <strain evidence="2">MIMBbqt21</strain>
    </source>
</reference>
<comment type="caution">
    <text evidence="2">The sequence shown here is derived from an EMBL/GenBank/DDBJ whole genome shotgun (WGS) entry which is preliminary data.</text>
</comment>
<keyword evidence="3" id="KW-1185">Reference proteome</keyword>
<accession>A0A243WAN5</accession>